<dbReference type="EC" id="3.4.21.89" evidence="3 6"/>
<evidence type="ECO:0000256" key="6">
    <source>
        <dbReference type="RuleBase" id="RU362042"/>
    </source>
</evidence>
<comment type="catalytic activity">
    <reaction evidence="1 6">
        <text>Cleavage of hydrophobic, N-terminal signal or leader sequences from secreted and periplasmic proteins.</text>
        <dbReference type="EC" id="3.4.21.89"/>
    </reaction>
</comment>
<keyword evidence="4 6" id="KW-0378">Hydrolase</keyword>
<evidence type="ECO:0000313" key="9">
    <source>
        <dbReference type="Proteomes" id="UP000070457"/>
    </source>
</evidence>
<dbReference type="GO" id="GO:0006465">
    <property type="term" value="P:signal peptide processing"/>
    <property type="evidence" value="ECO:0007669"/>
    <property type="project" value="InterPro"/>
</dbReference>
<evidence type="ECO:0000256" key="4">
    <source>
        <dbReference type="ARBA" id="ARBA00022801"/>
    </source>
</evidence>
<comment type="subcellular location">
    <subcellularLocation>
        <location evidence="6">Membrane</location>
        <topology evidence="6">Single-pass type II membrane protein</topology>
    </subcellularLocation>
</comment>
<dbReference type="PANTHER" id="PTHR43390">
    <property type="entry name" value="SIGNAL PEPTIDASE I"/>
    <property type="match status" value="1"/>
</dbReference>
<dbReference type="STRING" id="1617426.TR69_WS6001001426"/>
<comment type="similarity">
    <text evidence="2 6">Belongs to the peptidase S26 family.</text>
</comment>
<dbReference type="InterPro" id="IPR000223">
    <property type="entry name" value="Pept_S26A_signal_pept_1"/>
</dbReference>
<accession>A0A136LVY7</accession>
<evidence type="ECO:0000259" key="7">
    <source>
        <dbReference type="Pfam" id="PF10502"/>
    </source>
</evidence>
<dbReference type="AlphaFoldDB" id="A0A136LVY7"/>
<dbReference type="GO" id="GO:0016020">
    <property type="term" value="C:membrane"/>
    <property type="evidence" value="ECO:0007669"/>
    <property type="project" value="UniProtKB-SubCell"/>
</dbReference>
<dbReference type="NCBIfam" id="TIGR02227">
    <property type="entry name" value="sigpep_I_bact"/>
    <property type="match status" value="1"/>
</dbReference>
<dbReference type="InterPro" id="IPR036286">
    <property type="entry name" value="LexA/Signal_pep-like_sf"/>
</dbReference>
<dbReference type="Proteomes" id="UP000070457">
    <property type="component" value="Unassembled WGS sequence"/>
</dbReference>
<evidence type="ECO:0000256" key="2">
    <source>
        <dbReference type="ARBA" id="ARBA00009370"/>
    </source>
</evidence>
<dbReference type="InterPro" id="IPR019533">
    <property type="entry name" value="Peptidase_S26"/>
</dbReference>
<keyword evidence="6" id="KW-0472">Membrane</keyword>
<keyword evidence="6" id="KW-0645">Protease</keyword>
<keyword evidence="6" id="KW-0812">Transmembrane</keyword>
<dbReference type="Pfam" id="PF10502">
    <property type="entry name" value="Peptidase_S26"/>
    <property type="match status" value="1"/>
</dbReference>
<feature type="transmembrane region" description="Helical" evidence="6">
    <location>
        <begin position="24"/>
        <end position="47"/>
    </location>
</feature>
<gene>
    <name evidence="8" type="primary">sipS</name>
    <name evidence="8" type="ORF">TR69_WS6001001426</name>
</gene>
<dbReference type="SUPFAM" id="SSF51306">
    <property type="entry name" value="LexA/Signal peptidase"/>
    <property type="match status" value="1"/>
</dbReference>
<evidence type="ECO:0000256" key="5">
    <source>
        <dbReference type="PIRSR" id="PIRSR600223-1"/>
    </source>
</evidence>
<dbReference type="InterPro" id="IPR019758">
    <property type="entry name" value="Pept_S26A_signal_pept_1_CS"/>
</dbReference>
<evidence type="ECO:0000313" key="8">
    <source>
        <dbReference type="EMBL" id="KXK25820.1"/>
    </source>
</evidence>
<dbReference type="GO" id="GO:0004252">
    <property type="term" value="F:serine-type endopeptidase activity"/>
    <property type="evidence" value="ECO:0007669"/>
    <property type="project" value="InterPro"/>
</dbReference>
<dbReference type="PANTHER" id="PTHR43390:SF1">
    <property type="entry name" value="CHLOROPLAST PROCESSING PEPTIDASE"/>
    <property type="match status" value="1"/>
</dbReference>
<sequence length="216" mass="23902">MATEVKTNEYFYTESAKSGAGSRIISVLQVIAVVLVVFVLLYLVILLPNQVDGQSMEPNFLDKEQLFTDKIINMVGTTGFGQAQGYDYGRGDVVVFPFGEISLIKRIVAIGGDTVRIEGGRVYLNGILLDEEYIDPSQKPTAMPFSQATFPEGVDTVVPEGTYFVLGDNRPNSKDSRFADIGFLKREQLSGRVFIRYWPPDRFGLIGRGKTNVSPD</sequence>
<dbReference type="GO" id="GO:0009003">
    <property type="term" value="F:signal peptidase activity"/>
    <property type="evidence" value="ECO:0007669"/>
    <property type="project" value="UniProtKB-EC"/>
</dbReference>
<organism evidence="8 9">
    <name type="scientific">candidate division WS6 bacterium OLB20</name>
    <dbReference type="NCBI Taxonomy" id="1617426"/>
    <lineage>
        <taxon>Bacteria</taxon>
        <taxon>Candidatus Dojkabacteria</taxon>
    </lineage>
</organism>
<dbReference type="CDD" id="cd06530">
    <property type="entry name" value="S26_SPase_I"/>
    <property type="match status" value="1"/>
</dbReference>
<dbReference type="PROSITE" id="PS00761">
    <property type="entry name" value="SPASE_I_3"/>
    <property type="match status" value="1"/>
</dbReference>
<feature type="domain" description="Peptidase S26" evidence="7">
    <location>
        <begin position="26"/>
        <end position="198"/>
    </location>
</feature>
<feature type="active site" evidence="5">
    <location>
        <position position="105"/>
    </location>
</feature>
<name>A0A136LVY7_9BACT</name>
<keyword evidence="6" id="KW-1133">Transmembrane helix</keyword>
<evidence type="ECO:0000256" key="1">
    <source>
        <dbReference type="ARBA" id="ARBA00000677"/>
    </source>
</evidence>
<dbReference type="EMBL" id="JYNZ01000006">
    <property type="protein sequence ID" value="KXK25820.1"/>
    <property type="molecule type" value="Genomic_DNA"/>
</dbReference>
<feature type="active site" evidence="5">
    <location>
        <position position="55"/>
    </location>
</feature>
<protein>
    <recommendedName>
        <fullName evidence="3 6">Signal peptidase I</fullName>
        <ecNumber evidence="3 6">3.4.21.89</ecNumber>
    </recommendedName>
</protein>
<dbReference type="InterPro" id="IPR019757">
    <property type="entry name" value="Pept_S26A_signal_pept_1_Lys-AS"/>
</dbReference>
<reference evidence="8 9" key="1">
    <citation type="submission" date="2015-02" db="EMBL/GenBank/DDBJ databases">
        <title>Improved understanding of the partial-nitritation anammox process through 23 genomes representing the majority of the microbial community.</title>
        <authorList>
            <person name="Speth D.R."/>
            <person name="In T Zandt M."/>
            <person name="Guerrero Cruz S."/>
            <person name="Jetten M.S."/>
            <person name="Dutilh B.E."/>
        </authorList>
    </citation>
    <scope>NUCLEOTIDE SEQUENCE [LARGE SCALE GENOMIC DNA]</scope>
    <source>
        <strain evidence="8">OLB20</strain>
    </source>
</reference>
<dbReference type="Gene3D" id="2.10.109.10">
    <property type="entry name" value="Umud Fragment, subunit A"/>
    <property type="match status" value="1"/>
</dbReference>
<dbReference type="PRINTS" id="PR00727">
    <property type="entry name" value="LEADERPTASE"/>
</dbReference>
<comment type="caution">
    <text evidence="8">The sequence shown here is derived from an EMBL/GenBank/DDBJ whole genome shotgun (WGS) entry which is preliminary data.</text>
</comment>
<proteinExistence type="inferred from homology"/>
<evidence type="ECO:0000256" key="3">
    <source>
        <dbReference type="ARBA" id="ARBA00013208"/>
    </source>
</evidence>
<dbReference type="PATRIC" id="fig|1617426.3.peg.1405"/>
<dbReference type="PROSITE" id="PS00760">
    <property type="entry name" value="SPASE_I_2"/>
    <property type="match status" value="1"/>
</dbReference>